<keyword evidence="1" id="KW-0175">Coiled coil</keyword>
<dbReference type="RefSeq" id="WP_113894090.1">
    <property type="nucleotide sequence ID" value="NZ_QNRK01000064.1"/>
</dbReference>
<evidence type="ECO:0000256" key="1">
    <source>
        <dbReference type="SAM" id="Coils"/>
    </source>
</evidence>
<organism evidence="4 5">
    <name type="scientific">Roseiarcus fermentans</name>
    <dbReference type="NCBI Taxonomy" id="1473586"/>
    <lineage>
        <taxon>Bacteria</taxon>
        <taxon>Pseudomonadati</taxon>
        <taxon>Pseudomonadota</taxon>
        <taxon>Alphaproteobacteria</taxon>
        <taxon>Hyphomicrobiales</taxon>
        <taxon>Roseiarcaceae</taxon>
        <taxon>Roseiarcus</taxon>
    </lineage>
</organism>
<keyword evidence="3" id="KW-0472">Membrane</keyword>
<dbReference type="Pfam" id="PF11014">
    <property type="entry name" value="DUF2852"/>
    <property type="match status" value="1"/>
</dbReference>
<dbReference type="EMBL" id="QNRK01000064">
    <property type="protein sequence ID" value="RBP00925.1"/>
    <property type="molecule type" value="Genomic_DNA"/>
</dbReference>
<reference evidence="4 5" key="1">
    <citation type="submission" date="2018-06" db="EMBL/GenBank/DDBJ databases">
        <title>Genomic Encyclopedia of Type Strains, Phase IV (KMG-IV): sequencing the most valuable type-strain genomes for metagenomic binning, comparative biology and taxonomic classification.</title>
        <authorList>
            <person name="Goeker M."/>
        </authorList>
    </citation>
    <scope>NUCLEOTIDE SEQUENCE [LARGE SCALE GENOMIC DNA]</scope>
    <source>
        <strain evidence="4 5">DSM 24875</strain>
    </source>
</reference>
<evidence type="ECO:0000256" key="2">
    <source>
        <dbReference type="SAM" id="MobiDB-lite"/>
    </source>
</evidence>
<keyword evidence="3" id="KW-0812">Transmembrane</keyword>
<name>A0A366EHM1_9HYPH</name>
<protein>
    <submittedName>
        <fullName evidence="4">Uncharacterized protein DUF2852</fullName>
    </submittedName>
</protein>
<keyword evidence="3" id="KW-1133">Transmembrane helix</keyword>
<feature type="region of interest" description="Disordered" evidence="2">
    <location>
        <begin position="159"/>
        <end position="179"/>
    </location>
</feature>
<proteinExistence type="predicted"/>
<dbReference type="OrthoDB" id="9806878at2"/>
<feature type="transmembrane region" description="Helical" evidence="3">
    <location>
        <begin position="32"/>
        <end position="58"/>
    </location>
</feature>
<dbReference type="InterPro" id="IPR021273">
    <property type="entry name" value="DUF2852"/>
</dbReference>
<accession>A0A366EHM1</accession>
<sequence length="179" mass="20578">MGTADNTWGAREFGPRDWTNARWRRRGTRWTAFEIVAMVLGFIVFWPIGLAVLGYKYWQGRSGGPDLQSFVSDKWQGARTMMSENSTSQTSFWNCGSAMKRASRFYQPATGNMAFDEWRAAELARLDEERRKLDDAQREFSEYVEELRRAKDREEFERFMAERRAKGSSGSANGGGQPS</sequence>
<keyword evidence="5" id="KW-1185">Reference proteome</keyword>
<comment type="caution">
    <text evidence="4">The sequence shown here is derived from an EMBL/GenBank/DDBJ whole genome shotgun (WGS) entry which is preliminary data.</text>
</comment>
<evidence type="ECO:0000313" key="4">
    <source>
        <dbReference type="EMBL" id="RBP00925.1"/>
    </source>
</evidence>
<feature type="coiled-coil region" evidence="1">
    <location>
        <begin position="119"/>
        <end position="153"/>
    </location>
</feature>
<evidence type="ECO:0000256" key="3">
    <source>
        <dbReference type="SAM" id="Phobius"/>
    </source>
</evidence>
<evidence type="ECO:0000313" key="5">
    <source>
        <dbReference type="Proteomes" id="UP000253529"/>
    </source>
</evidence>
<gene>
    <name evidence="4" type="ORF">DFR50_1646</name>
</gene>
<dbReference type="AlphaFoldDB" id="A0A366EHM1"/>
<dbReference type="Proteomes" id="UP000253529">
    <property type="component" value="Unassembled WGS sequence"/>
</dbReference>